<evidence type="ECO:0000313" key="2">
    <source>
        <dbReference type="EMBL" id="DAD85709.1"/>
    </source>
</evidence>
<feature type="coiled-coil region" evidence="1">
    <location>
        <begin position="10"/>
        <end position="37"/>
    </location>
</feature>
<dbReference type="EMBL" id="BK014986">
    <property type="protein sequence ID" value="DAD85709.1"/>
    <property type="molecule type" value="Genomic_DNA"/>
</dbReference>
<name>A0A8S5MTP2_9CAUD</name>
<keyword evidence="1" id="KW-0175">Coiled coil</keyword>
<proteinExistence type="predicted"/>
<reference evidence="2" key="1">
    <citation type="journal article" date="2021" name="Proc. Natl. Acad. Sci. U.S.A.">
        <title>A Catalog of Tens of Thousands of Viruses from Human Metagenomes Reveals Hidden Associations with Chronic Diseases.</title>
        <authorList>
            <person name="Tisza M.J."/>
            <person name="Buck C.B."/>
        </authorList>
    </citation>
    <scope>NUCLEOTIDE SEQUENCE</scope>
    <source>
        <strain evidence="2">CtP6113</strain>
    </source>
</reference>
<sequence length="138" mass="16171">MGKPNTYVQLLNAQQLIQQLQQQVLLLQQKNRQEIELMKGFTIQQCQDMAIIALHNEFHFGPKMSKRFESAFRETFKEYAKMCVADGEDDPDIVYTKEKVDRALRAACGDDIRPFDDRYAPENLYFRDNLMREKSDGT</sequence>
<organism evidence="2">
    <name type="scientific">Siphoviridae sp. ctP6113</name>
    <dbReference type="NCBI Taxonomy" id="2826318"/>
    <lineage>
        <taxon>Viruses</taxon>
        <taxon>Duplodnaviria</taxon>
        <taxon>Heunggongvirae</taxon>
        <taxon>Uroviricota</taxon>
        <taxon>Caudoviricetes</taxon>
    </lineage>
</organism>
<accession>A0A8S5MTP2</accession>
<evidence type="ECO:0000256" key="1">
    <source>
        <dbReference type="SAM" id="Coils"/>
    </source>
</evidence>
<protein>
    <submittedName>
        <fullName evidence="2">Uncharacterized protein</fullName>
    </submittedName>
</protein>